<dbReference type="PANTHER" id="PTHR40572:SF1">
    <property type="entry name" value="PROTEIN BAX"/>
    <property type="match status" value="1"/>
</dbReference>
<sequence length="274" mass="30218">MSPYLSLRFSLRWRVVLGALVAVGLGLGAAASPLLAEAVKDSRSLPAFDALDNSDLDPISELPDLREKPAGPKRKAAFLALLVPIVEAENARISAKRDWLLTLQERETPLDEGERQRLAELCDDYRVACRGPDVDSRLLTRVATLPLEMVVIQAVEESGWGTSRFARQGNNLFGIRCFTSGCGLGQQGSGRRYQAFDSVQGAVRAYLHNLNTHRAYERLRTRRAELVRQGAVTAEALIATLDGYAVRADYRDALLSLLRTNSDLIRRHSSDDTA</sequence>
<dbReference type="PANTHER" id="PTHR40572">
    <property type="entry name" value="PROTEIN BAX"/>
    <property type="match status" value="1"/>
</dbReference>
<protein>
    <submittedName>
        <fullName evidence="2">Glucosaminidase domain-containing protein</fullName>
    </submittedName>
</protein>
<dbReference type="Gene3D" id="1.10.530.10">
    <property type="match status" value="1"/>
</dbReference>
<organism evidence="2 3">
    <name type="scientific">Litchfieldella rifensis</name>
    <dbReference type="NCBI Taxonomy" id="762643"/>
    <lineage>
        <taxon>Bacteria</taxon>
        <taxon>Pseudomonadati</taxon>
        <taxon>Pseudomonadota</taxon>
        <taxon>Gammaproteobacteria</taxon>
        <taxon>Oceanospirillales</taxon>
        <taxon>Halomonadaceae</taxon>
        <taxon>Litchfieldella</taxon>
    </lineage>
</organism>
<gene>
    <name evidence="2" type="ORF">ACFOEV_05060</name>
</gene>
<name>A0ABV7LKH6_9GAMM</name>
<evidence type="ECO:0000259" key="1">
    <source>
        <dbReference type="Pfam" id="PF01832"/>
    </source>
</evidence>
<dbReference type="EMBL" id="JBHRUG010000012">
    <property type="protein sequence ID" value="MFC3282978.1"/>
    <property type="molecule type" value="Genomic_DNA"/>
</dbReference>
<dbReference type="RefSeq" id="WP_386772051.1">
    <property type="nucleotide sequence ID" value="NZ_JBHRUG010000012.1"/>
</dbReference>
<feature type="domain" description="Mannosyl-glycoprotein endo-beta-N-acetylglucosamidase-like" evidence="1">
    <location>
        <begin position="146"/>
        <end position="261"/>
    </location>
</feature>
<reference evidence="3" key="1">
    <citation type="journal article" date="2019" name="Int. J. Syst. Evol. Microbiol.">
        <title>The Global Catalogue of Microorganisms (GCM) 10K type strain sequencing project: providing services to taxonomists for standard genome sequencing and annotation.</title>
        <authorList>
            <consortium name="The Broad Institute Genomics Platform"/>
            <consortium name="The Broad Institute Genome Sequencing Center for Infectious Disease"/>
            <person name="Wu L."/>
            <person name="Ma J."/>
        </authorList>
    </citation>
    <scope>NUCLEOTIDE SEQUENCE [LARGE SCALE GENOMIC DNA]</scope>
    <source>
        <strain evidence="3">CECT 7698</strain>
    </source>
</reference>
<evidence type="ECO:0000313" key="3">
    <source>
        <dbReference type="Proteomes" id="UP001595579"/>
    </source>
</evidence>
<dbReference type="InterPro" id="IPR002901">
    <property type="entry name" value="MGlyc_endo_b_GlcNAc-like_dom"/>
</dbReference>
<evidence type="ECO:0000313" key="2">
    <source>
        <dbReference type="EMBL" id="MFC3282978.1"/>
    </source>
</evidence>
<proteinExistence type="predicted"/>
<dbReference type="Pfam" id="PF01832">
    <property type="entry name" value="Glucosaminidase"/>
    <property type="match status" value="1"/>
</dbReference>
<keyword evidence="3" id="KW-1185">Reference proteome</keyword>
<dbReference type="InterPro" id="IPR053195">
    <property type="entry name" value="Bax-like"/>
</dbReference>
<comment type="caution">
    <text evidence="2">The sequence shown here is derived from an EMBL/GenBank/DDBJ whole genome shotgun (WGS) entry which is preliminary data.</text>
</comment>
<accession>A0ABV7LKH6</accession>
<dbReference type="Proteomes" id="UP001595579">
    <property type="component" value="Unassembled WGS sequence"/>
</dbReference>